<dbReference type="EMBL" id="LRGB01001726">
    <property type="protein sequence ID" value="KZS10748.1"/>
    <property type="molecule type" value="Genomic_DNA"/>
</dbReference>
<reference evidence="1 2" key="1">
    <citation type="submission" date="2016-03" db="EMBL/GenBank/DDBJ databases">
        <title>EvidentialGene: Evidence-directed Construction of Genes on Genomes.</title>
        <authorList>
            <person name="Gilbert D.G."/>
            <person name="Choi J.-H."/>
            <person name="Mockaitis K."/>
            <person name="Colbourne J."/>
            <person name="Pfrender M."/>
        </authorList>
    </citation>
    <scope>NUCLEOTIDE SEQUENCE [LARGE SCALE GENOMIC DNA]</scope>
    <source>
        <strain evidence="1 2">Xinb3</strain>
        <tissue evidence="1">Complete organism</tissue>
    </source>
</reference>
<protein>
    <submittedName>
        <fullName evidence="1">Uncharacterized protein</fullName>
    </submittedName>
</protein>
<sequence>MLHFPRVFDGDDGRIAPRKTFTLNLCRCFSITTFRFVLIRPRIHARFNSWRNVIFVWFFFLVRQVEIGTHALNFLIQSHTNTHSAK</sequence>
<evidence type="ECO:0000313" key="2">
    <source>
        <dbReference type="Proteomes" id="UP000076858"/>
    </source>
</evidence>
<keyword evidence="2" id="KW-1185">Reference proteome</keyword>
<dbReference type="AlphaFoldDB" id="A0A164TTQ4"/>
<evidence type="ECO:0000313" key="1">
    <source>
        <dbReference type="EMBL" id="KZS10748.1"/>
    </source>
</evidence>
<comment type="caution">
    <text evidence="1">The sequence shown here is derived from an EMBL/GenBank/DDBJ whole genome shotgun (WGS) entry which is preliminary data.</text>
</comment>
<proteinExistence type="predicted"/>
<name>A0A164TTQ4_9CRUS</name>
<dbReference type="Proteomes" id="UP000076858">
    <property type="component" value="Unassembled WGS sequence"/>
</dbReference>
<accession>A0A164TTQ4</accession>
<organism evidence="1 2">
    <name type="scientific">Daphnia magna</name>
    <dbReference type="NCBI Taxonomy" id="35525"/>
    <lineage>
        <taxon>Eukaryota</taxon>
        <taxon>Metazoa</taxon>
        <taxon>Ecdysozoa</taxon>
        <taxon>Arthropoda</taxon>
        <taxon>Crustacea</taxon>
        <taxon>Branchiopoda</taxon>
        <taxon>Diplostraca</taxon>
        <taxon>Cladocera</taxon>
        <taxon>Anomopoda</taxon>
        <taxon>Daphniidae</taxon>
        <taxon>Daphnia</taxon>
    </lineage>
</organism>
<gene>
    <name evidence="1" type="ORF">APZ42_024705</name>
</gene>